<comment type="caution">
    <text evidence="2">The sequence shown here is derived from an EMBL/GenBank/DDBJ whole genome shotgun (WGS) entry which is preliminary data.</text>
</comment>
<sequence length="164" mass="17930">MAVDGQDELPEATLREAELQRQLDGIQSQVTELNRVRVEVSGAKQSSSRSYGESRALFRSPELEGEARQTLQATGAERLTRSVNSGPRFGPLPTRETPNYGTGVNLPQGDAATREKAKGAQTYDVEDSESEPEPDKEAPEGVAKTKSPMVAYLEQMFSKRVDAM</sequence>
<proteinExistence type="predicted"/>
<gene>
    <name evidence="2" type="ORF">F2Q69_00058470</name>
</gene>
<organism evidence="2 3">
    <name type="scientific">Brassica cretica</name>
    <name type="common">Mustard</name>
    <dbReference type="NCBI Taxonomy" id="69181"/>
    <lineage>
        <taxon>Eukaryota</taxon>
        <taxon>Viridiplantae</taxon>
        <taxon>Streptophyta</taxon>
        <taxon>Embryophyta</taxon>
        <taxon>Tracheophyta</taxon>
        <taxon>Spermatophyta</taxon>
        <taxon>Magnoliopsida</taxon>
        <taxon>eudicotyledons</taxon>
        <taxon>Gunneridae</taxon>
        <taxon>Pentapetalae</taxon>
        <taxon>rosids</taxon>
        <taxon>malvids</taxon>
        <taxon>Brassicales</taxon>
        <taxon>Brassicaceae</taxon>
        <taxon>Brassiceae</taxon>
        <taxon>Brassica</taxon>
    </lineage>
</organism>
<evidence type="ECO:0000313" key="2">
    <source>
        <dbReference type="EMBL" id="KAF3574956.1"/>
    </source>
</evidence>
<dbReference type="AlphaFoldDB" id="A0A8S9RQJ1"/>
<dbReference type="Proteomes" id="UP000712600">
    <property type="component" value="Unassembled WGS sequence"/>
</dbReference>
<name>A0A8S9RQJ1_BRACR</name>
<protein>
    <submittedName>
        <fullName evidence="2">Uncharacterized protein</fullName>
    </submittedName>
</protein>
<evidence type="ECO:0000313" key="3">
    <source>
        <dbReference type="Proteomes" id="UP000712600"/>
    </source>
</evidence>
<reference evidence="2" key="1">
    <citation type="submission" date="2019-12" db="EMBL/GenBank/DDBJ databases">
        <title>Genome sequencing and annotation of Brassica cretica.</title>
        <authorList>
            <person name="Studholme D.J."/>
            <person name="Sarris P."/>
        </authorList>
    </citation>
    <scope>NUCLEOTIDE SEQUENCE</scope>
    <source>
        <strain evidence="2">PFS-109/04</strain>
        <tissue evidence="2">Leaf</tissue>
    </source>
</reference>
<feature type="region of interest" description="Disordered" evidence="1">
    <location>
        <begin position="39"/>
        <end position="147"/>
    </location>
</feature>
<dbReference type="EMBL" id="QGKX02000095">
    <property type="protein sequence ID" value="KAF3574956.1"/>
    <property type="molecule type" value="Genomic_DNA"/>
</dbReference>
<evidence type="ECO:0000256" key="1">
    <source>
        <dbReference type="SAM" id="MobiDB-lite"/>
    </source>
</evidence>
<accession>A0A8S9RQJ1</accession>